<accession>A0A561SKX0</accession>
<feature type="transmembrane region" description="Helical" evidence="1">
    <location>
        <begin position="72"/>
        <end position="96"/>
    </location>
</feature>
<organism evidence="2 3">
    <name type="scientific">Pseudonocardia hierapolitana</name>
    <dbReference type="NCBI Taxonomy" id="1128676"/>
    <lineage>
        <taxon>Bacteria</taxon>
        <taxon>Bacillati</taxon>
        <taxon>Actinomycetota</taxon>
        <taxon>Actinomycetes</taxon>
        <taxon>Pseudonocardiales</taxon>
        <taxon>Pseudonocardiaceae</taxon>
        <taxon>Pseudonocardia</taxon>
    </lineage>
</organism>
<protein>
    <submittedName>
        <fullName evidence="2">Uncharacterized protein</fullName>
    </submittedName>
</protein>
<dbReference type="Proteomes" id="UP000321261">
    <property type="component" value="Unassembled WGS sequence"/>
</dbReference>
<keyword evidence="1" id="KW-0472">Membrane</keyword>
<dbReference type="AlphaFoldDB" id="A0A561SKX0"/>
<evidence type="ECO:0000256" key="1">
    <source>
        <dbReference type="SAM" id="Phobius"/>
    </source>
</evidence>
<dbReference type="EMBL" id="VIWU01000001">
    <property type="protein sequence ID" value="TWF75515.1"/>
    <property type="molecule type" value="Genomic_DNA"/>
</dbReference>
<dbReference type="OrthoDB" id="9911989at2"/>
<name>A0A561SKX0_9PSEU</name>
<evidence type="ECO:0000313" key="2">
    <source>
        <dbReference type="EMBL" id="TWF75515.1"/>
    </source>
</evidence>
<reference evidence="2 3" key="1">
    <citation type="submission" date="2019-06" db="EMBL/GenBank/DDBJ databases">
        <title>Sequencing the genomes of 1000 actinobacteria strains.</title>
        <authorList>
            <person name="Klenk H.-P."/>
        </authorList>
    </citation>
    <scope>NUCLEOTIDE SEQUENCE [LARGE SCALE GENOMIC DNA]</scope>
    <source>
        <strain evidence="2 3">DSM 45671</strain>
    </source>
</reference>
<keyword evidence="3" id="KW-1185">Reference proteome</keyword>
<proteinExistence type="predicted"/>
<keyword evidence="1" id="KW-0812">Transmembrane</keyword>
<keyword evidence="1" id="KW-1133">Transmembrane helix</keyword>
<sequence length="105" mass="10787">MSPGHLVAAGCFLALAGMRAAEGAWLWAGVFAVAALAQGFLGSRFREAPGRRGAARPRQAATWRLLTVSSCALGAVLLVVQPVLGLVAAVVALYCLRAGRTAVRA</sequence>
<dbReference type="RefSeq" id="WP_147254702.1">
    <property type="nucleotide sequence ID" value="NZ_VIWU01000001.1"/>
</dbReference>
<gene>
    <name evidence="2" type="ORF">FHX44_111399</name>
</gene>
<comment type="caution">
    <text evidence="2">The sequence shown here is derived from an EMBL/GenBank/DDBJ whole genome shotgun (WGS) entry which is preliminary data.</text>
</comment>
<evidence type="ECO:0000313" key="3">
    <source>
        <dbReference type="Proteomes" id="UP000321261"/>
    </source>
</evidence>